<dbReference type="Pfam" id="PF21274">
    <property type="entry name" value="Rng_hyd_C"/>
    <property type="match status" value="1"/>
</dbReference>
<dbReference type="Gene3D" id="3.50.50.60">
    <property type="entry name" value="FAD/NAD(P)-binding domain"/>
    <property type="match status" value="1"/>
</dbReference>
<dbReference type="PANTHER" id="PTHR43004">
    <property type="entry name" value="TRK SYSTEM POTASSIUM UPTAKE PROTEIN"/>
    <property type="match status" value="1"/>
</dbReference>
<dbReference type="GO" id="GO:0016709">
    <property type="term" value="F:oxidoreductase activity, acting on paired donors, with incorporation or reduction of molecular oxygen, NAD(P)H as one donor, and incorporation of one atom of oxygen"/>
    <property type="evidence" value="ECO:0007669"/>
    <property type="project" value="UniProtKB-ARBA"/>
</dbReference>
<dbReference type="SUPFAM" id="SSF51905">
    <property type="entry name" value="FAD/NAD(P)-binding domain"/>
    <property type="match status" value="1"/>
</dbReference>
<proteinExistence type="predicted"/>
<keyword evidence="2" id="KW-0285">Flavoprotein</keyword>
<dbReference type="GO" id="GO:0071949">
    <property type="term" value="F:FAD binding"/>
    <property type="evidence" value="ECO:0007669"/>
    <property type="project" value="InterPro"/>
</dbReference>
<dbReference type="Gene3D" id="3.30.9.10">
    <property type="entry name" value="D-Amino Acid Oxidase, subunit A, domain 2"/>
    <property type="match status" value="1"/>
</dbReference>
<dbReference type="PANTHER" id="PTHR43004:SF19">
    <property type="entry name" value="BINDING MONOOXYGENASE, PUTATIVE (JCVI)-RELATED"/>
    <property type="match status" value="1"/>
</dbReference>
<dbReference type="AlphaFoldDB" id="A0A7Y0ADE6"/>
<dbReference type="EMBL" id="JABBGH010000001">
    <property type="protein sequence ID" value="NML65298.1"/>
    <property type="molecule type" value="Genomic_DNA"/>
</dbReference>
<dbReference type="PRINTS" id="PR00420">
    <property type="entry name" value="RNGMNOXGNASE"/>
</dbReference>
<evidence type="ECO:0000256" key="2">
    <source>
        <dbReference type="ARBA" id="ARBA00022630"/>
    </source>
</evidence>
<name>A0A7Y0ADE6_9BACT</name>
<dbReference type="Proteomes" id="UP000559626">
    <property type="component" value="Unassembled WGS sequence"/>
</dbReference>
<dbReference type="InterPro" id="IPR050641">
    <property type="entry name" value="RIFMO-like"/>
</dbReference>
<keyword evidence="3" id="KW-0274">FAD</keyword>
<evidence type="ECO:0000256" key="1">
    <source>
        <dbReference type="ARBA" id="ARBA00001974"/>
    </source>
</evidence>
<dbReference type="InterPro" id="IPR002938">
    <property type="entry name" value="FAD-bd"/>
</dbReference>
<evidence type="ECO:0000313" key="5">
    <source>
        <dbReference type="EMBL" id="NML65298.1"/>
    </source>
</evidence>
<feature type="domain" description="FAD-binding" evidence="4">
    <location>
        <begin position="12"/>
        <end position="372"/>
    </location>
</feature>
<sequence>MPDFPAPLPPHVPVLIVGGGFAGLTAALCLQQQGLDYLLLERHPSTSILPKARSLDVRSLEIFRELGLAEALRDAGRPLAPAWGILRGASLAEALATQPPANPARLTSPGQQAAFQALAAQSPETTIRCTQDLAEPVLRQAAEARGGDLRFGYELVRFAQDASGVAATVRHRATGAEHQLTADYLLAADGANSPVRRALSVPTTGRGSLGHYLNVYFTADLAELVRGREFSMFLLREPDVTCFLLTINNADRWALHLRYYPELGQTPADFPEPVLLTLLRRVLGTPPEQPLRILSVLPWEMTVRSVEQEQVGRVFLAGDAAHTMTPYAGKGAAAGVQDVHNLAWKLAAVLRHQASPVLLATYQAERQPIGQFYADLSGDMADADGLIDPTKMQAHGPQLLGLPDYTYRSTAILAAGGGPTTPASALPLAGQPGTRLPHLWLDEAHQVSTLDWCRGQWLLVASGEAGPWLATAAAATLPPLVHELPSTARPAWQQLTGTQPGEALLVRPDGFVAARLGAGDVAGVPGLLRAALGW</sequence>
<evidence type="ECO:0000259" key="4">
    <source>
        <dbReference type="Pfam" id="PF01494"/>
    </source>
</evidence>
<evidence type="ECO:0000313" key="6">
    <source>
        <dbReference type="Proteomes" id="UP000559626"/>
    </source>
</evidence>
<organism evidence="5 6">
    <name type="scientific">Hymenobacter polaris</name>
    <dbReference type="NCBI Taxonomy" id="2682546"/>
    <lineage>
        <taxon>Bacteria</taxon>
        <taxon>Pseudomonadati</taxon>
        <taxon>Bacteroidota</taxon>
        <taxon>Cytophagia</taxon>
        <taxon>Cytophagales</taxon>
        <taxon>Hymenobacteraceae</taxon>
        <taxon>Hymenobacter</taxon>
    </lineage>
</organism>
<keyword evidence="6" id="KW-1185">Reference proteome</keyword>
<comment type="cofactor">
    <cofactor evidence="1">
        <name>FAD</name>
        <dbReference type="ChEBI" id="CHEBI:57692"/>
    </cofactor>
</comment>
<evidence type="ECO:0000256" key="3">
    <source>
        <dbReference type="ARBA" id="ARBA00022827"/>
    </source>
</evidence>
<dbReference type="Gene3D" id="3.40.30.120">
    <property type="match status" value="1"/>
</dbReference>
<dbReference type="RefSeq" id="WP_169530543.1">
    <property type="nucleotide sequence ID" value="NZ_JABBGH010000001.1"/>
</dbReference>
<reference evidence="5 6" key="1">
    <citation type="submission" date="2020-04" db="EMBL/GenBank/DDBJ databases">
        <title>Hymenobacter polaris sp. nov., isolated from Arctic soil.</title>
        <authorList>
            <person name="Dahal R.H."/>
        </authorList>
    </citation>
    <scope>NUCLEOTIDE SEQUENCE [LARGE SCALE GENOMIC DNA]</scope>
    <source>
        <strain evidence="5 6">RP-2-7</strain>
    </source>
</reference>
<gene>
    <name evidence="5" type="ORF">HHL22_08790</name>
</gene>
<comment type="caution">
    <text evidence="5">The sequence shown here is derived from an EMBL/GenBank/DDBJ whole genome shotgun (WGS) entry which is preliminary data.</text>
</comment>
<protein>
    <submittedName>
        <fullName evidence="5">FAD-binding protein</fullName>
    </submittedName>
</protein>
<accession>A0A7Y0ADE6</accession>
<dbReference type="Pfam" id="PF01494">
    <property type="entry name" value="FAD_binding_3"/>
    <property type="match status" value="1"/>
</dbReference>
<dbReference type="InterPro" id="IPR036188">
    <property type="entry name" value="FAD/NAD-bd_sf"/>
</dbReference>